<evidence type="ECO:0000313" key="3">
    <source>
        <dbReference type="Proteomes" id="UP001055868"/>
    </source>
</evidence>
<gene>
    <name evidence="2" type="ORF">M4486_08470</name>
</gene>
<sequence length="350" mass="36365">MRAELPRPRPRRRAVLLGGLSLGALALSGCDGVRVGQPAVYTPPPEGIDDLYRRDLLALLETGLGARIGADERSRDLVSGVQEAFGQQREAMLTGAEAEDESSASSDGGGDDGDGGSDGGAGDGGGGDAAPTDLQGLSDLLVAIRDITTDAARQVSGSLARPMLATGVFAAWAAQRLARIAGTEEPTAPPSAEKIEPARDVPESDPPSIGAEVDYHSSLERAQEDEWYAGYVREVLAAAESGKKRSALIAQSDADRERAEQLGAFAREDGAKEVLRAAVYPLPGGGVTQELRKDEPEALALTLVEDHVILTGAAPFERRSLSIAAALDQAVLLASLRSSLSALPTLDPEG</sequence>
<dbReference type="EMBL" id="CP097218">
    <property type="protein sequence ID" value="UQN31299.1"/>
    <property type="molecule type" value="Genomic_DNA"/>
</dbReference>
<feature type="region of interest" description="Disordered" evidence="1">
    <location>
        <begin position="92"/>
        <end position="133"/>
    </location>
</feature>
<dbReference type="PROSITE" id="PS51257">
    <property type="entry name" value="PROKAR_LIPOPROTEIN"/>
    <property type="match status" value="1"/>
</dbReference>
<name>A0ABY4NB36_9MICO</name>
<keyword evidence="3" id="KW-1185">Reference proteome</keyword>
<feature type="compositionally biased region" description="Gly residues" evidence="1">
    <location>
        <begin position="116"/>
        <end position="128"/>
    </location>
</feature>
<evidence type="ECO:0000256" key="1">
    <source>
        <dbReference type="SAM" id="MobiDB-lite"/>
    </source>
</evidence>
<dbReference type="Proteomes" id="UP001055868">
    <property type="component" value="Chromosome"/>
</dbReference>
<feature type="compositionally biased region" description="Basic and acidic residues" evidence="1">
    <location>
        <begin position="193"/>
        <end position="202"/>
    </location>
</feature>
<protein>
    <submittedName>
        <fullName evidence="2">DUF4439 domain-containing protein</fullName>
    </submittedName>
</protein>
<proteinExistence type="predicted"/>
<organism evidence="2 3">
    <name type="scientific">Brachybacterium kimchii</name>
    <dbReference type="NCBI Taxonomy" id="2942909"/>
    <lineage>
        <taxon>Bacteria</taxon>
        <taxon>Bacillati</taxon>
        <taxon>Actinomycetota</taxon>
        <taxon>Actinomycetes</taxon>
        <taxon>Micrococcales</taxon>
        <taxon>Dermabacteraceae</taxon>
        <taxon>Brachybacterium</taxon>
    </lineage>
</organism>
<accession>A0ABY4NB36</accession>
<feature type="region of interest" description="Disordered" evidence="1">
    <location>
        <begin position="183"/>
        <end position="209"/>
    </location>
</feature>
<evidence type="ECO:0000313" key="2">
    <source>
        <dbReference type="EMBL" id="UQN31299.1"/>
    </source>
</evidence>
<dbReference type="RefSeq" id="WP_249480731.1">
    <property type="nucleotide sequence ID" value="NZ_CP097218.1"/>
</dbReference>
<reference evidence="2" key="1">
    <citation type="submission" date="2022-05" db="EMBL/GenBank/DDBJ databases">
        <title>Genomic analysis of Brachybacterium sp. CBA3104.</title>
        <authorList>
            <person name="Roh S.W."/>
            <person name="Kim Y.B."/>
            <person name="Kim Y."/>
        </authorList>
    </citation>
    <scope>NUCLEOTIDE SEQUENCE</scope>
    <source>
        <strain evidence="2">CBA3104</strain>
    </source>
</reference>